<dbReference type="Pfam" id="PF06243">
    <property type="entry name" value="PaaB"/>
    <property type="match status" value="1"/>
</dbReference>
<organism evidence="1 2">
    <name type="scientific">Polycladospora coralii</name>
    <dbReference type="NCBI Taxonomy" id="2771432"/>
    <lineage>
        <taxon>Bacteria</taxon>
        <taxon>Bacillati</taxon>
        <taxon>Bacillota</taxon>
        <taxon>Bacilli</taxon>
        <taxon>Bacillales</taxon>
        <taxon>Thermoactinomycetaceae</taxon>
        <taxon>Polycladospora</taxon>
    </lineage>
</organism>
<dbReference type="InterPro" id="IPR038693">
    <property type="entry name" value="PaaB_sf"/>
</dbReference>
<dbReference type="Proteomes" id="UP000661691">
    <property type="component" value="Unassembled WGS sequence"/>
</dbReference>
<dbReference type="InterPro" id="IPR009359">
    <property type="entry name" value="PaaB"/>
</dbReference>
<reference evidence="1" key="1">
    <citation type="submission" date="2020-09" db="EMBL/GenBank/DDBJ databases">
        <title>A novel bacterium of genus Hazenella, isolated from South China Sea.</title>
        <authorList>
            <person name="Huang H."/>
            <person name="Mo K."/>
            <person name="Hu Y."/>
        </authorList>
    </citation>
    <scope>NUCLEOTIDE SEQUENCE</scope>
    <source>
        <strain evidence="1">IB182357</strain>
    </source>
</reference>
<proteinExistence type="predicted"/>
<evidence type="ECO:0000313" key="1">
    <source>
        <dbReference type="EMBL" id="MBD1373041.1"/>
    </source>
</evidence>
<evidence type="ECO:0000313" key="2">
    <source>
        <dbReference type="Proteomes" id="UP000661691"/>
    </source>
</evidence>
<dbReference type="EMBL" id="JACXAH010000016">
    <property type="protein sequence ID" value="MBD1373041.1"/>
    <property type="molecule type" value="Genomic_DNA"/>
</dbReference>
<dbReference type="Gene3D" id="3.10.20.520">
    <property type="entry name" value="Phenylacetic acid degradation B"/>
    <property type="match status" value="1"/>
</dbReference>
<gene>
    <name evidence="1" type="ORF">IC620_11810</name>
</gene>
<name>A0A926NA47_9BACL</name>
<comment type="caution">
    <text evidence="1">The sequence shown here is derived from an EMBL/GenBank/DDBJ whole genome shotgun (WGS) entry which is preliminary data.</text>
</comment>
<protein>
    <submittedName>
        <fullName evidence="1">Phenylacetic acid degradation protein</fullName>
    </submittedName>
</protein>
<sequence length="121" mass="14167">MQNNQNDVYEVFVQKSHAEQHQHVGSLIAPSPDMAVQMARENFLRRDHAVNLWVVPQSQVTSSTYGGRFFAREMDRGYREVKGYTENGRLWRMFREKVMTLEEIVAFVEEKERGETEGGER</sequence>
<dbReference type="AlphaFoldDB" id="A0A926NA47"/>
<keyword evidence="2" id="KW-1185">Reference proteome</keyword>
<dbReference type="RefSeq" id="WP_191138798.1">
    <property type="nucleotide sequence ID" value="NZ_JACXAG020000001.1"/>
</dbReference>
<accession>A0A926NA47</accession>